<keyword evidence="7" id="KW-0539">Nucleus</keyword>
<evidence type="ECO:0000256" key="3">
    <source>
        <dbReference type="ARBA" id="ARBA00022737"/>
    </source>
</evidence>
<keyword evidence="5 9" id="KW-0694">RNA-binding</keyword>
<feature type="region of interest" description="Disordered" evidence="10">
    <location>
        <begin position="297"/>
        <end position="321"/>
    </location>
</feature>
<keyword evidence="4" id="KW-0221">Differentiation</keyword>
<feature type="compositionally biased region" description="Polar residues" evidence="10">
    <location>
        <begin position="411"/>
        <end position="423"/>
    </location>
</feature>
<dbReference type="GO" id="GO:0009908">
    <property type="term" value="P:flower development"/>
    <property type="evidence" value="ECO:0007669"/>
    <property type="project" value="UniProtKB-KW"/>
</dbReference>
<comment type="caution">
    <text evidence="13">The sequence shown here is derived from an EMBL/GenBank/DDBJ whole genome shotgun (WGS) entry which is preliminary data.</text>
</comment>
<evidence type="ECO:0000313" key="13">
    <source>
        <dbReference type="EMBL" id="KAK1292498.1"/>
    </source>
</evidence>
<dbReference type="SUPFAM" id="SSF51045">
    <property type="entry name" value="WW domain"/>
    <property type="match status" value="1"/>
</dbReference>
<dbReference type="EMBL" id="JAUJYO010000017">
    <property type="protein sequence ID" value="KAK1292498.1"/>
    <property type="molecule type" value="Genomic_DNA"/>
</dbReference>
<sequence>MDRHRGGGGGGGDRGRGRDRDGSGGGRSLRGPSRWSSGPPESSPPIQHQRYSRFEGGGGGVGYHPYRGGPHDGFRPSHGGFGEGGGGRGGGGPAFPMGGLRRGGGPGGGVGRGGSSPDNMNGKSFAKLFIGSVPKTATEEDVRPMFEEHGNVIEVALIRDKRTGQQQGCCFVKYATSEEADMAIRYLHNQRTLPGGSGPIQVRYADGERERLVEFKLFVGSLNKQAAEKEIEEIFSPYGRIEDVYIMRDEMKQSRGCAFVKFSNREMAAAAINALNGIYVMHGCEQPLIVRFADPKRPRPGESRGGPAFGCPGFGSRSEAPYEVRPTQNFNESEGGRIPSSAWQLTSPPTMGSTHQVGSNPSFESHVSARGGALAVSSTAMGGNVGGGNGSFHSFSMPSSSNSQQAFSQSMPQLQSVGQQISPMQKPPMSPQDLPSPLQLQHQQSSAYSQSQMLNMPAHQLGQFQIPHSVGLPSFSQTPPSQQFLVGPSQQFPTGVSQPMFQPSQQFATQGPQMLQQQQQQQAHAVQASFQSSHQASSQLQQQLHLMQQPSSLNQQQNSQTTKVQSPWTSSMQQTATIAPASTPVTASATAAVPSSSNSLAPLTCNWTEHTSPEGFKYYYNSVTCESKWEKPEELTLFEQHQQQQKLQQQRKPPIQQLQPQLQSQPHTQALSAQQISQVQQVAPQIQIRQHPQLQQFQASGVIGHPNAQDLDYAQLQASNSVIDQACIQQGIQAAQEWMWKNKPAGG</sequence>
<dbReference type="InterPro" id="IPR002343">
    <property type="entry name" value="Hud_Sxl_RNA"/>
</dbReference>
<comment type="subcellular location">
    <subcellularLocation>
        <location evidence="1">Nucleus</location>
    </subcellularLocation>
</comment>
<reference evidence="13" key="2">
    <citation type="submission" date="2023-06" db="EMBL/GenBank/DDBJ databases">
        <authorList>
            <person name="Ma L."/>
            <person name="Liu K.-W."/>
            <person name="Li Z."/>
            <person name="Hsiao Y.-Y."/>
            <person name="Qi Y."/>
            <person name="Fu T."/>
            <person name="Tang G."/>
            <person name="Zhang D."/>
            <person name="Sun W.-H."/>
            <person name="Liu D.-K."/>
            <person name="Li Y."/>
            <person name="Chen G.-Z."/>
            <person name="Liu X.-D."/>
            <person name="Liao X.-Y."/>
            <person name="Jiang Y.-T."/>
            <person name="Yu X."/>
            <person name="Hao Y."/>
            <person name="Huang J."/>
            <person name="Zhao X.-W."/>
            <person name="Ke S."/>
            <person name="Chen Y.-Y."/>
            <person name="Wu W.-L."/>
            <person name="Hsu J.-L."/>
            <person name="Lin Y.-F."/>
            <person name="Huang M.-D."/>
            <person name="Li C.-Y."/>
            <person name="Huang L."/>
            <person name="Wang Z.-W."/>
            <person name="Zhao X."/>
            <person name="Zhong W.-Y."/>
            <person name="Peng D.-H."/>
            <person name="Ahmad S."/>
            <person name="Lan S."/>
            <person name="Zhang J.-S."/>
            <person name="Tsai W.-C."/>
            <person name="Van De Peer Y."/>
            <person name="Liu Z.-J."/>
        </authorList>
    </citation>
    <scope>NUCLEOTIDE SEQUENCE</scope>
    <source>
        <strain evidence="13">CP</strain>
        <tissue evidence="13">Leaves</tissue>
    </source>
</reference>
<dbReference type="GO" id="GO:1990904">
    <property type="term" value="C:ribonucleoprotein complex"/>
    <property type="evidence" value="ECO:0007669"/>
    <property type="project" value="InterPro"/>
</dbReference>
<evidence type="ECO:0000256" key="2">
    <source>
        <dbReference type="ARBA" id="ARBA00022473"/>
    </source>
</evidence>
<accession>A0AAV9CTM7</accession>
<feature type="domain" description="RRM" evidence="12">
    <location>
        <begin position="126"/>
        <end position="207"/>
    </location>
</feature>
<feature type="region of interest" description="Disordered" evidence="10">
    <location>
        <begin position="1"/>
        <end position="123"/>
    </location>
</feature>
<dbReference type="SMART" id="SM00456">
    <property type="entry name" value="WW"/>
    <property type="match status" value="1"/>
</dbReference>
<dbReference type="FunFam" id="3.30.70.330:FF:000374">
    <property type="entry name" value="Flowering time control protein FCA"/>
    <property type="match status" value="1"/>
</dbReference>
<dbReference type="PROSITE" id="PS50020">
    <property type="entry name" value="WW_DOMAIN_2"/>
    <property type="match status" value="1"/>
</dbReference>
<dbReference type="InterPro" id="IPR000504">
    <property type="entry name" value="RRM_dom"/>
</dbReference>
<dbReference type="CDD" id="cd00201">
    <property type="entry name" value="WW"/>
    <property type="match status" value="1"/>
</dbReference>
<keyword evidence="3" id="KW-0677">Repeat</keyword>
<feature type="domain" description="WW" evidence="11">
    <location>
        <begin position="601"/>
        <end position="634"/>
    </location>
</feature>
<evidence type="ECO:0000256" key="6">
    <source>
        <dbReference type="ARBA" id="ARBA00023089"/>
    </source>
</evidence>
<keyword evidence="6" id="KW-0287">Flowering</keyword>
<feature type="compositionally biased region" description="Low complexity" evidence="10">
    <location>
        <begin position="29"/>
        <end position="40"/>
    </location>
</feature>
<feature type="compositionally biased region" description="Basic and acidic residues" evidence="10">
    <location>
        <begin position="13"/>
        <end position="22"/>
    </location>
</feature>
<evidence type="ECO:0000259" key="12">
    <source>
        <dbReference type="PROSITE" id="PS50102"/>
    </source>
</evidence>
<feature type="compositionally biased region" description="Low complexity" evidence="10">
    <location>
        <begin position="431"/>
        <end position="450"/>
    </location>
</feature>
<dbReference type="InterPro" id="IPR036020">
    <property type="entry name" value="WW_dom_sf"/>
</dbReference>
<dbReference type="GO" id="GO:0003723">
    <property type="term" value="F:RNA binding"/>
    <property type="evidence" value="ECO:0007669"/>
    <property type="project" value="UniProtKB-UniRule"/>
</dbReference>
<evidence type="ECO:0000256" key="10">
    <source>
        <dbReference type="SAM" id="MobiDB-lite"/>
    </source>
</evidence>
<feature type="region of interest" description="Disordered" evidence="10">
    <location>
        <begin position="389"/>
        <end position="450"/>
    </location>
</feature>
<proteinExistence type="predicted"/>
<feature type="compositionally biased region" description="Polar residues" evidence="10">
    <location>
        <begin position="561"/>
        <end position="574"/>
    </location>
</feature>
<feature type="region of interest" description="Disordered" evidence="10">
    <location>
        <begin position="470"/>
        <end position="581"/>
    </location>
</feature>
<evidence type="ECO:0000256" key="8">
    <source>
        <dbReference type="ARBA" id="ARBA00071861"/>
    </source>
</evidence>
<organism evidence="13 14">
    <name type="scientific">Acorus calamus</name>
    <name type="common">Sweet flag</name>
    <dbReference type="NCBI Taxonomy" id="4465"/>
    <lineage>
        <taxon>Eukaryota</taxon>
        <taxon>Viridiplantae</taxon>
        <taxon>Streptophyta</taxon>
        <taxon>Embryophyta</taxon>
        <taxon>Tracheophyta</taxon>
        <taxon>Spermatophyta</taxon>
        <taxon>Magnoliopsida</taxon>
        <taxon>Liliopsida</taxon>
        <taxon>Acoraceae</taxon>
        <taxon>Acorus</taxon>
    </lineage>
</organism>
<dbReference type="Gene3D" id="3.30.70.330">
    <property type="match status" value="2"/>
</dbReference>
<dbReference type="InterPro" id="IPR035979">
    <property type="entry name" value="RBD_domain_sf"/>
</dbReference>
<dbReference type="FunFam" id="3.30.70.330:FF:000332">
    <property type="entry name" value="flowering time control protein FCA isoform X2"/>
    <property type="match status" value="1"/>
</dbReference>
<keyword evidence="14" id="KW-1185">Reference proteome</keyword>
<feature type="compositionally biased region" description="Polar residues" evidence="10">
    <location>
        <begin position="474"/>
        <end position="512"/>
    </location>
</feature>
<dbReference type="Pfam" id="PF00397">
    <property type="entry name" value="WW"/>
    <property type="match status" value="1"/>
</dbReference>
<dbReference type="GO" id="GO:0030154">
    <property type="term" value="P:cell differentiation"/>
    <property type="evidence" value="ECO:0007669"/>
    <property type="project" value="UniProtKB-KW"/>
</dbReference>
<feature type="domain" description="RRM" evidence="12">
    <location>
        <begin position="215"/>
        <end position="295"/>
    </location>
</feature>
<dbReference type="PANTHER" id="PTHR24012">
    <property type="entry name" value="RNA BINDING PROTEIN"/>
    <property type="match status" value="1"/>
</dbReference>
<dbReference type="Pfam" id="PF00076">
    <property type="entry name" value="RRM_1"/>
    <property type="match status" value="2"/>
</dbReference>
<dbReference type="Gene3D" id="2.20.70.10">
    <property type="match status" value="1"/>
</dbReference>
<dbReference type="GO" id="GO:0005634">
    <property type="term" value="C:nucleus"/>
    <property type="evidence" value="ECO:0007669"/>
    <property type="project" value="UniProtKB-SubCell"/>
</dbReference>
<dbReference type="PROSITE" id="PS50102">
    <property type="entry name" value="RRM"/>
    <property type="match status" value="2"/>
</dbReference>
<evidence type="ECO:0000313" key="14">
    <source>
        <dbReference type="Proteomes" id="UP001180020"/>
    </source>
</evidence>
<reference evidence="13" key="1">
    <citation type="journal article" date="2023" name="Nat. Commun.">
        <title>Diploid and tetraploid genomes of Acorus and the evolution of monocots.</title>
        <authorList>
            <person name="Ma L."/>
            <person name="Liu K.W."/>
            <person name="Li Z."/>
            <person name="Hsiao Y.Y."/>
            <person name="Qi Y."/>
            <person name="Fu T."/>
            <person name="Tang G.D."/>
            <person name="Zhang D."/>
            <person name="Sun W.H."/>
            <person name="Liu D.K."/>
            <person name="Li Y."/>
            <person name="Chen G.Z."/>
            <person name="Liu X.D."/>
            <person name="Liao X.Y."/>
            <person name="Jiang Y.T."/>
            <person name="Yu X."/>
            <person name="Hao Y."/>
            <person name="Huang J."/>
            <person name="Zhao X.W."/>
            <person name="Ke S."/>
            <person name="Chen Y.Y."/>
            <person name="Wu W.L."/>
            <person name="Hsu J.L."/>
            <person name="Lin Y.F."/>
            <person name="Huang M.D."/>
            <person name="Li C.Y."/>
            <person name="Huang L."/>
            <person name="Wang Z.W."/>
            <person name="Zhao X."/>
            <person name="Zhong W.Y."/>
            <person name="Peng D.H."/>
            <person name="Ahmad S."/>
            <person name="Lan S."/>
            <person name="Zhang J.S."/>
            <person name="Tsai W.C."/>
            <person name="Van de Peer Y."/>
            <person name="Liu Z.J."/>
        </authorList>
    </citation>
    <scope>NUCLEOTIDE SEQUENCE</scope>
    <source>
        <strain evidence="13">CP</strain>
    </source>
</reference>
<feature type="compositionally biased region" description="Gly residues" evidence="10">
    <location>
        <begin position="100"/>
        <end position="114"/>
    </location>
</feature>
<evidence type="ECO:0000256" key="1">
    <source>
        <dbReference type="ARBA" id="ARBA00004123"/>
    </source>
</evidence>
<dbReference type="InterPro" id="IPR012677">
    <property type="entry name" value="Nucleotide-bd_a/b_plait_sf"/>
</dbReference>
<evidence type="ECO:0000259" key="11">
    <source>
        <dbReference type="PROSITE" id="PS50020"/>
    </source>
</evidence>
<gene>
    <name evidence="13" type="primary">FCA</name>
    <name evidence="13" type="ORF">QJS10_CPB17g02408</name>
</gene>
<feature type="region of interest" description="Disordered" evidence="10">
    <location>
        <begin position="641"/>
        <end position="668"/>
    </location>
</feature>
<feature type="compositionally biased region" description="Low complexity" evidence="10">
    <location>
        <begin position="513"/>
        <end position="560"/>
    </location>
</feature>
<dbReference type="SUPFAM" id="SSF54928">
    <property type="entry name" value="RNA-binding domain, RBD"/>
    <property type="match status" value="2"/>
</dbReference>
<protein>
    <recommendedName>
        <fullName evidence="8">Flowering time control protein FCA</fullName>
    </recommendedName>
</protein>
<name>A0AAV9CTM7_ACOCL</name>
<keyword evidence="2" id="KW-0217">Developmental protein</keyword>
<evidence type="ECO:0000256" key="7">
    <source>
        <dbReference type="ARBA" id="ARBA00023242"/>
    </source>
</evidence>
<dbReference type="AlphaFoldDB" id="A0AAV9CTM7"/>
<evidence type="ECO:0000256" key="5">
    <source>
        <dbReference type="ARBA" id="ARBA00022884"/>
    </source>
</evidence>
<dbReference type="InterPro" id="IPR001202">
    <property type="entry name" value="WW_dom"/>
</dbReference>
<dbReference type="SMART" id="SM00360">
    <property type="entry name" value="RRM"/>
    <property type="match status" value="2"/>
</dbReference>
<feature type="compositionally biased region" description="Low complexity" evidence="10">
    <location>
        <begin position="391"/>
        <end position="410"/>
    </location>
</feature>
<evidence type="ECO:0000256" key="4">
    <source>
        <dbReference type="ARBA" id="ARBA00022782"/>
    </source>
</evidence>
<dbReference type="PRINTS" id="PR00961">
    <property type="entry name" value="HUDSXLRNA"/>
</dbReference>
<evidence type="ECO:0000256" key="9">
    <source>
        <dbReference type="PROSITE-ProRule" id="PRU00176"/>
    </source>
</evidence>
<dbReference type="Proteomes" id="UP001180020">
    <property type="component" value="Unassembled WGS sequence"/>
</dbReference>
<feature type="compositionally biased region" description="Gly residues" evidence="10">
    <location>
        <begin position="79"/>
        <end position="93"/>
    </location>
</feature>